<sequence length="230" mass="25148">MGTLAAAIPVTAGATATGISHAGCRRRRRGSVAVRCSSAADERQALFSRIAPVYDHVRRREGIGFLISVVMGVDFSGQQLQTAASRQDQRWKACYKNIKWIEGDALDLPFTDRYFDAVTVGYGLRNVVDRPKAMQEILRVLKPGSRASVLDFNKSSSIFTASLQSWAIDNVVVPLASSYGLTEEYKYLKSSISQYLTGEELEKLAKEAGFSSAKHYELGGGLMGNLVATR</sequence>
<name>A0A9R1RPX5_TRITD</name>
<keyword evidence="1" id="KW-0489">Methyltransferase</keyword>
<dbReference type="Gene3D" id="3.40.50.150">
    <property type="entry name" value="Vaccinia Virus protein VP39"/>
    <property type="match status" value="1"/>
</dbReference>
<keyword evidence="2" id="KW-0808">Transferase</keyword>
<dbReference type="EMBL" id="LT934114">
    <property type="protein sequence ID" value="VAH49442.1"/>
    <property type="molecule type" value="Genomic_DNA"/>
</dbReference>
<dbReference type="PANTHER" id="PTHR43591">
    <property type="entry name" value="METHYLTRANSFERASE"/>
    <property type="match status" value="1"/>
</dbReference>
<keyword evidence="3" id="KW-0949">S-adenosyl-L-methionine</keyword>
<keyword evidence="5" id="KW-1185">Reference proteome</keyword>
<evidence type="ECO:0008006" key="6">
    <source>
        <dbReference type="Google" id="ProtNLM"/>
    </source>
</evidence>
<organism evidence="4 5">
    <name type="scientific">Triticum turgidum subsp. durum</name>
    <name type="common">Durum wheat</name>
    <name type="synonym">Triticum durum</name>
    <dbReference type="NCBI Taxonomy" id="4567"/>
    <lineage>
        <taxon>Eukaryota</taxon>
        <taxon>Viridiplantae</taxon>
        <taxon>Streptophyta</taxon>
        <taxon>Embryophyta</taxon>
        <taxon>Tracheophyta</taxon>
        <taxon>Spermatophyta</taxon>
        <taxon>Magnoliopsida</taxon>
        <taxon>Liliopsida</taxon>
        <taxon>Poales</taxon>
        <taxon>Poaceae</taxon>
        <taxon>BOP clade</taxon>
        <taxon>Pooideae</taxon>
        <taxon>Triticodae</taxon>
        <taxon>Triticeae</taxon>
        <taxon>Triticinae</taxon>
        <taxon>Triticum</taxon>
    </lineage>
</organism>
<dbReference type="Pfam" id="PF01209">
    <property type="entry name" value="Ubie_methyltran"/>
    <property type="match status" value="1"/>
</dbReference>
<evidence type="ECO:0000313" key="5">
    <source>
        <dbReference type="Proteomes" id="UP000324705"/>
    </source>
</evidence>
<gene>
    <name evidence="4" type="ORF">TRITD_2Bv1G181090</name>
</gene>
<evidence type="ECO:0000256" key="2">
    <source>
        <dbReference type="ARBA" id="ARBA00022679"/>
    </source>
</evidence>
<dbReference type="Gramene" id="TRITD2Bv1G181090.2">
    <property type="protein sequence ID" value="TRITD2Bv1G181090.2"/>
    <property type="gene ID" value="TRITD2Bv1G181090"/>
</dbReference>
<dbReference type="GO" id="GO:0008168">
    <property type="term" value="F:methyltransferase activity"/>
    <property type="evidence" value="ECO:0007669"/>
    <property type="project" value="UniProtKB-KW"/>
</dbReference>
<dbReference type="PANTHER" id="PTHR43591:SF24">
    <property type="entry name" value="2-METHOXY-6-POLYPRENYL-1,4-BENZOQUINOL METHYLASE, MITOCHONDRIAL"/>
    <property type="match status" value="1"/>
</dbReference>
<dbReference type="Proteomes" id="UP000324705">
    <property type="component" value="Chromosome 2B"/>
</dbReference>
<dbReference type="PROSITE" id="PS51608">
    <property type="entry name" value="SAM_MT_UBIE"/>
    <property type="match status" value="1"/>
</dbReference>
<accession>A0A9R1RPX5</accession>
<evidence type="ECO:0000256" key="1">
    <source>
        <dbReference type="ARBA" id="ARBA00022603"/>
    </source>
</evidence>
<dbReference type="CDD" id="cd02440">
    <property type="entry name" value="AdoMet_MTases"/>
    <property type="match status" value="1"/>
</dbReference>
<dbReference type="InterPro" id="IPR004033">
    <property type="entry name" value="UbiE/COQ5_MeTrFase"/>
</dbReference>
<evidence type="ECO:0000313" key="4">
    <source>
        <dbReference type="EMBL" id="VAH49442.1"/>
    </source>
</evidence>
<reference evidence="4 5" key="1">
    <citation type="submission" date="2017-09" db="EMBL/GenBank/DDBJ databases">
        <authorList>
            <consortium name="International Durum Wheat Genome Sequencing Consortium (IDWGSC)"/>
            <person name="Milanesi L."/>
        </authorList>
    </citation>
    <scope>NUCLEOTIDE SEQUENCE [LARGE SCALE GENOMIC DNA]</scope>
    <source>
        <strain evidence="5">cv. Svevo</strain>
    </source>
</reference>
<proteinExistence type="predicted"/>
<dbReference type="AlphaFoldDB" id="A0A9R1RPX5"/>
<evidence type="ECO:0000256" key="3">
    <source>
        <dbReference type="ARBA" id="ARBA00022691"/>
    </source>
</evidence>
<dbReference type="SUPFAM" id="SSF53335">
    <property type="entry name" value="S-adenosyl-L-methionine-dependent methyltransferases"/>
    <property type="match status" value="1"/>
</dbReference>
<dbReference type="InterPro" id="IPR029063">
    <property type="entry name" value="SAM-dependent_MTases_sf"/>
</dbReference>
<dbReference type="GO" id="GO:0032259">
    <property type="term" value="P:methylation"/>
    <property type="evidence" value="ECO:0007669"/>
    <property type="project" value="UniProtKB-KW"/>
</dbReference>
<protein>
    <recommendedName>
        <fullName evidence="6">2-phytyl-1,4-beta-naphthoquinone methyltransferase, chloroplastic</fullName>
    </recommendedName>
</protein>